<reference evidence="1" key="1">
    <citation type="submission" date="2021-03" db="EMBL/GenBank/DDBJ databases">
        <title>Microbacterium sp. nov., a novel actinobacterium isolated from cow dung.</title>
        <authorList>
            <person name="Zhang L."/>
        </authorList>
    </citation>
    <scope>NUCLEOTIDE SEQUENCE</scope>
    <source>
        <strain evidence="1">NEAU-LLB</strain>
    </source>
</reference>
<dbReference type="Proteomes" id="UP000680132">
    <property type="component" value="Unassembled WGS sequence"/>
</dbReference>
<dbReference type="Pfam" id="PF03013">
    <property type="entry name" value="Pyr_excise"/>
    <property type="match status" value="1"/>
</dbReference>
<gene>
    <name evidence="1" type="ORF">J5V96_11720</name>
</gene>
<dbReference type="InterPro" id="IPR004260">
    <property type="entry name" value="Pyr-dimer_DNA_glycosylase"/>
</dbReference>
<organism evidence="1 2">
    <name type="scientific">Microbacterium stercoris</name>
    <dbReference type="NCBI Taxonomy" id="2820289"/>
    <lineage>
        <taxon>Bacteria</taxon>
        <taxon>Bacillati</taxon>
        <taxon>Actinomycetota</taxon>
        <taxon>Actinomycetes</taxon>
        <taxon>Micrococcales</taxon>
        <taxon>Microbacteriaceae</taxon>
        <taxon>Microbacterium</taxon>
    </lineage>
</organism>
<protein>
    <submittedName>
        <fullName evidence="1">Pyrimidine dimer DNA glycosylase</fullName>
    </submittedName>
</protein>
<dbReference type="AlphaFoldDB" id="A0A939QRG5"/>
<evidence type="ECO:0000313" key="2">
    <source>
        <dbReference type="Proteomes" id="UP000680132"/>
    </source>
</evidence>
<proteinExistence type="predicted"/>
<evidence type="ECO:0000313" key="1">
    <source>
        <dbReference type="EMBL" id="MBO3664176.1"/>
    </source>
</evidence>
<name>A0A939QRG5_9MICO</name>
<keyword evidence="2" id="KW-1185">Reference proteome</keyword>
<accession>A0A939QRG5</accession>
<dbReference type="EMBL" id="JAGFOA010000004">
    <property type="protein sequence ID" value="MBO3664176.1"/>
    <property type="molecule type" value="Genomic_DNA"/>
</dbReference>
<sequence length="142" mass="16059">MRLWSLHPSLLDRQGLTAAWREALLAQAVLLGRTKGYTRHPQLERFREHESPEQLIAVYLEAIADDAARRGYTFDRSRIVESPEPGWLLPVTAGQVAFEWAHLLRKLEARSPAVHLLVAPGGPALHPLFREVPGDIESWERG</sequence>
<dbReference type="RefSeq" id="WP_208503966.1">
    <property type="nucleotide sequence ID" value="NZ_JAGFOA010000004.1"/>
</dbReference>
<comment type="caution">
    <text evidence="1">The sequence shown here is derived from an EMBL/GenBank/DDBJ whole genome shotgun (WGS) entry which is preliminary data.</text>
</comment>